<feature type="domain" description="TmcB/TmcC TPR repeats" evidence="3">
    <location>
        <begin position="439"/>
        <end position="554"/>
    </location>
</feature>
<evidence type="ECO:0000313" key="4">
    <source>
        <dbReference type="EMBL" id="CAG9325530.1"/>
    </source>
</evidence>
<dbReference type="InterPro" id="IPR052994">
    <property type="entry name" value="Tiny_macrocysts_regulators"/>
</dbReference>
<organism evidence="4 5">
    <name type="scientific">Blepharisma stoltei</name>
    <dbReference type="NCBI Taxonomy" id="1481888"/>
    <lineage>
        <taxon>Eukaryota</taxon>
        <taxon>Sar</taxon>
        <taxon>Alveolata</taxon>
        <taxon>Ciliophora</taxon>
        <taxon>Postciliodesmatophora</taxon>
        <taxon>Heterotrichea</taxon>
        <taxon>Heterotrichida</taxon>
        <taxon>Blepharismidae</taxon>
        <taxon>Blepharisma</taxon>
    </lineage>
</organism>
<feature type="transmembrane region" description="Helical" evidence="2">
    <location>
        <begin position="193"/>
        <end position="218"/>
    </location>
</feature>
<reference evidence="4" key="1">
    <citation type="submission" date="2021-09" db="EMBL/GenBank/DDBJ databases">
        <authorList>
            <consortium name="AG Swart"/>
            <person name="Singh M."/>
            <person name="Singh A."/>
            <person name="Seah K."/>
            <person name="Emmerich C."/>
        </authorList>
    </citation>
    <scope>NUCLEOTIDE SEQUENCE</scope>
    <source>
        <strain evidence="4">ATCC30299</strain>
    </source>
</reference>
<feature type="transmembrane region" description="Helical" evidence="2">
    <location>
        <begin position="109"/>
        <end position="134"/>
    </location>
</feature>
<dbReference type="InterPro" id="IPR057352">
    <property type="entry name" value="TPR_TmcB/C"/>
</dbReference>
<evidence type="ECO:0000259" key="3">
    <source>
        <dbReference type="Pfam" id="PF25474"/>
    </source>
</evidence>
<feature type="transmembrane region" description="Helical" evidence="2">
    <location>
        <begin position="1074"/>
        <end position="1097"/>
    </location>
</feature>
<sequence>MILDSLENFFETTKTIKFKAKKSLYEKQKLIIFKIFGKICKSKYIRGYKIKSQIMIEVLLSTVICLQIIGLAWHPDMSISGWNHYIAFWNIVSYFNVNDLSDAFKISEYWFYGILSIVAFCISTFSAMVISAFAKMKFPKILLFVFRNLLSFCVTLLYIPSLVEFSMIFKYSTFNCDKISEYTYSKDPKLLDYGIGGAIFSIFAMIYLILMAYFWELFTADIRHFFKDKNLTTRSHSSFDLKLLTLRTFMSISYVLFADSDTTKYQVIFLAASILVFIESLVKLSYYNKAENAIKSCKVLSVAWIFLVFLLGTAMDNAGIIFILIFFLQPILIGINCWIVYIRLDYIEKCDIDFSSQHKFEKTIRKILWDKELENKAQVIDYFQVCYNNKKLTKDKLLVIWEVNYCLFAMKDERLARIKLTKINSVSSSIEGSIQEWRSNKNIEEKGDSLTDIHYLEYLADIDKVKQQDEEICCTLIDLWSEFSAKIPQYKKIYHLVVKSSDLLTSLKEFYAKLVSKHKHLELFDLYSSFLENVLGDEEQANIINRLKTRISQQLYFNGNDDKNLSLYEDNAGIILISANEDTFGIITYINEKAAQLLKGSISDFIGSHFSYYIPDPYSYNHDDHMKDFYNNYKKEEILQRGGFFLQNTLGYLIECRFLIKLTAFHNNAYFLVSLTPRTTNRQLALISEKGIIYNYSELFPHYIGANFHNIRNYHIKEFVPDLNISKMKLFEPLVINNKGKEIALVHAIKKLRLAVIHTIIMVIDEDEIKLWKDGQETDQIEFFQKNVLNHFEEEKTRQDTSDYQDNSHSVKFKKSILSFKSVDEDKETGTNGAADETFSENLRESEGTEEKSLSNMQGSISNSSTRIANKYIEKMIKHIKIFQWVLFLCTLATISTSIAILAYIYQETIHTISLSVFADFGKLMFYLASSADLARSLDNDVRYGFYNLTKDLELFTDSISHIKSLKNALLDDYSDWNYCDGSKLVLNQIIPVWSFEPSPHMTKYNIYDEVELYISHGEELITLLSDNSYDLDDVKFFVLNSLGFSFEYINIALQSLTDCEVNRVEEIGLSVSLWLYVGVSFLGFFFFILIGCALWINKKYDDFWNFIRKITHLAFLETKRACIQRLSSVHGLEYEVKTYTTQAKIAKSKERITSGVYVKYIWRLFVFVILTTMYFTLSKFYFYDQCENFLHSRPRLLQNLVVKRAQLSRMSVFARDCTSPSNIIWFPNSYGFKNSRIEYNLSSTEFKAMNFELRKKEFLDLMSHEMKVRIFEIWDTTDFYIQQGTFAASNLLFLDSINIAAVTGFRPIPEYAAFMGNVSALQYSLGVDFDTIDQDSKDIISDQLNWLIYETIIFIIALVLLFMFFYMPFIRAEKKTLRKLQVLTSIIPNIRIDEREIIK</sequence>
<dbReference type="Proteomes" id="UP001162131">
    <property type="component" value="Unassembled WGS sequence"/>
</dbReference>
<feature type="transmembrane region" description="Helical" evidence="2">
    <location>
        <begin position="320"/>
        <end position="341"/>
    </location>
</feature>
<keyword evidence="2" id="KW-0472">Membrane</keyword>
<feature type="region of interest" description="Disordered" evidence="1">
    <location>
        <begin position="824"/>
        <end position="859"/>
    </location>
</feature>
<dbReference type="PANTHER" id="PTHR31600">
    <property type="entry name" value="TINY MACROCYSTS PROTEIN B-RELATED"/>
    <property type="match status" value="1"/>
</dbReference>
<comment type="caution">
    <text evidence="4">The sequence shown here is derived from an EMBL/GenBank/DDBJ whole genome shotgun (WGS) entry which is preliminary data.</text>
</comment>
<feature type="compositionally biased region" description="Basic and acidic residues" evidence="1">
    <location>
        <begin position="842"/>
        <end position="853"/>
    </location>
</feature>
<dbReference type="EMBL" id="CAJZBQ010000038">
    <property type="protein sequence ID" value="CAG9325530.1"/>
    <property type="molecule type" value="Genomic_DNA"/>
</dbReference>
<keyword evidence="2" id="KW-0812">Transmembrane</keyword>
<accession>A0AAU9JX84</accession>
<evidence type="ECO:0000256" key="1">
    <source>
        <dbReference type="SAM" id="MobiDB-lite"/>
    </source>
</evidence>
<evidence type="ECO:0000256" key="2">
    <source>
        <dbReference type="SAM" id="Phobius"/>
    </source>
</evidence>
<dbReference type="Pfam" id="PF25474">
    <property type="entry name" value="TPR_TmcB"/>
    <property type="match status" value="1"/>
</dbReference>
<feature type="transmembrane region" description="Helical" evidence="2">
    <location>
        <begin position="1161"/>
        <end position="1184"/>
    </location>
</feature>
<evidence type="ECO:0000313" key="5">
    <source>
        <dbReference type="Proteomes" id="UP001162131"/>
    </source>
</evidence>
<gene>
    <name evidence="4" type="ORF">BSTOLATCC_MIC38782</name>
</gene>
<feature type="transmembrane region" description="Helical" evidence="2">
    <location>
        <begin position="54"/>
        <end position="73"/>
    </location>
</feature>
<name>A0AAU9JX84_9CILI</name>
<protein>
    <recommendedName>
        <fullName evidence="3">TmcB/TmcC TPR repeats domain-containing protein</fullName>
    </recommendedName>
</protein>
<feature type="transmembrane region" description="Helical" evidence="2">
    <location>
        <begin position="141"/>
        <end position="159"/>
    </location>
</feature>
<keyword evidence="2" id="KW-1133">Transmembrane helix</keyword>
<keyword evidence="5" id="KW-1185">Reference proteome</keyword>
<feature type="transmembrane region" description="Helical" evidence="2">
    <location>
        <begin position="885"/>
        <end position="906"/>
    </location>
</feature>
<feature type="transmembrane region" description="Helical" evidence="2">
    <location>
        <begin position="296"/>
        <end position="314"/>
    </location>
</feature>
<feature type="transmembrane region" description="Helical" evidence="2">
    <location>
        <begin position="1347"/>
        <end position="1370"/>
    </location>
</feature>
<proteinExistence type="predicted"/>
<dbReference type="PANTHER" id="PTHR31600:SF2">
    <property type="entry name" value="GAMETE ENRICHED GENE 10 PROTEIN-RELATED"/>
    <property type="match status" value="1"/>
</dbReference>
<feature type="transmembrane region" description="Helical" evidence="2">
    <location>
        <begin position="263"/>
        <end position="284"/>
    </location>
</feature>